<protein>
    <submittedName>
        <fullName evidence="2">Uncharacterized protein</fullName>
    </submittedName>
</protein>
<evidence type="ECO:0000313" key="3">
    <source>
        <dbReference type="Proteomes" id="UP001054945"/>
    </source>
</evidence>
<dbReference type="AlphaFoldDB" id="A0AAV4P6Y1"/>
<reference evidence="2 3" key="1">
    <citation type="submission" date="2021-06" db="EMBL/GenBank/DDBJ databases">
        <title>Caerostris extrusa draft genome.</title>
        <authorList>
            <person name="Kono N."/>
            <person name="Arakawa K."/>
        </authorList>
    </citation>
    <scope>NUCLEOTIDE SEQUENCE [LARGE SCALE GENOMIC DNA]</scope>
</reference>
<evidence type="ECO:0000256" key="1">
    <source>
        <dbReference type="SAM" id="MobiDB-lite"/>
    </source>
</evidence>
<organism evidence="2 3">
    <name type="scientific">Caerostris extrusa</name>
    <name type="common">Bark spider</name>
    <name type="synonym">Caerostris bankana</name>
    <dbReference type="NCBI Taxonomy" id="172846"/>
    <lineage>
        <taxon>Eukaryota</taxon>
        <taxon>Metazoa</taxon>
        <taxon>Ecdysozoa</taxon>
        <taxon>Arthropoda</taxon>
        <taxon>Chelicerata</taxon>
        <taxon>Arachnida</taxon>
        <taxon>Araneae</taxon>
        <taxon>Araneomorphae</taxon>
        <taxon>Entelegynae</taxon>
        <taxon>Araneoidea</taxon>
        <taxon>Araneidae</taxon>
        <taxon>Caerostris</taxon>
    </lineage>
</organism>
<keyword evidence="3" id="KW-1185">Reference proteome</keyword>
<gene>
    <name evidence="2" type="ORF">CEXT_470181</name>
</gene>
<sequence length="81" mass="8639">MFTPEIFGKTGNAEDPEKREPLSPLVRIPVTSSTPASPSGRKEGERARPKSSPGTSFNKCACPHAITGWSPPQPLGNQVSH</sequence>
<dbReference type="EMBL" id="BPLR01021636">
    <property type="protein sequence ID" value="GIX91941.1"/>
    <property type="molecule type" value="Genomic_DNA"/>
</dbReference>
<accession>A0AAV4P6Y1</accession>
<evidence type="ECO:0000313" key="2">
    <source>
        <dbReference type="EMBL" id="GIX91941.1"/>
    </source>
</evidence>
<comment type="caution">
    <text evidence="2">The sequence shown here is derived from an EMBL/GenBank/DDBJ whole genome shotgun (WGS) entry which is preliminary data.</text>
</comment>
<proteinExistence type="predicted"/>
<feature type="region of interest" description="Disordered" evidence="1">
    <location>
        <begin position="1"/>
        <end position="81"/>
    </location>
</feature>
<dbReference type="Proteomes" id="UP001054945">
    <property type="component" value="Unassembled WGS sequence"/>
</dbReference>
<name>A0AAV4P6Y1_CAEEX</name>